<feature type="transmembrane region" description="Helical" evidence="1">
    <location>
        <begin position="204"/>
        <end position="225"/>
    </location>
</feature>
<evidence type="ECO:0000313" key="3">
    <source>
        <dbReference type="Proteomes" id="UP000027456"/>
    </source>
</evidence>
<dbReference type="EMBL" id="AZST01000416">
    <property type="protein sequence ID" value="KEP49049.1"/>
    <property type="molecule type" value="Genomic_DNA"/>
</dbReference>
<dbReference type="HOGENOM" id="CLU_032504_0_0_1"/>
<dbReference type="Proteomes" id="UP000027456">
    <property type="component" value="Unassembled WGS sequence"/>
</dbReference>
<proteinExistence type="predicted"/>
<dbReference type="AlphaFoldDB" id="A0A074RQA6"/>
<accession>A0A074RQA6</accession>
<comment type="caution">
    <text evidence="2">The sequence shown here is derived from an EMBL/GenBank/DDBJ whole genome shotgun (WGS) entry which is preliminary data.</text>
</comment>
<keyword evidence="3" id="KW-1185">Reference proteome</keyword>
<keyword evidence="1" id="KW-0472">Membrane</keyword>
<evidence type="ECO:0000313" key="2">
    <source>
        <dbReference type="EMBL" id="KEP49049.1"/>
    </source>
</evidence>
<protein>
    <submittedName>
        <fullName evidence="2">Putative transmembrane protein</fullName>
    </submittedName>
</protein>
<sequence>MLTPLADMSHPLWGRGYPNYFISYTNEAFAIPPSPTKVPQMLMKALDTIDEICKLERLRGAAFEETIAKDVTLSMLTALLEMTKLPGHFRWMAEPRLISGCVGLMSSIKPSPFHYEYGYLCFRILALSVNACLIEHTGCLDKIIARMDNVPPLQRFSSLWDASAWLIDQAHNGDTRPASMIRLDVFDKLVLDQLLQLLNGDRKLFLVVLNMTGSLGLSSVFFILFSRLVATEITNGSQLEVDSEVFVRIIQPYSRVLWRYLLVTPSSKAEEAAIIALHNSISAQARLNNDKPVDVEDSKNLVRIFNKRLGASQSMSTMWMLLMMRFVAPLVVQGCENLVPTTIKLSIELLWSSLLRGQNDMAVVGYSISGTLCYFRDMLQALKPRYFNPTHQVWTRQIVDHVIEGDLVELVLRAMLTSDRFDSKSYYACFTQTLDRLSLYL</sequence>
<gene>
    <name evidence="2" type="ORF">V565_109340</name>
</gene>
<dbReference type="OrthoDB" id="3292990at2759"/>
<name>A0A074RQA6_9AGAM</name>
<keyword evidence="1" id="KW-1133">Transmembrane helix</keyword>
<keyword evidence="1 2" id="KW-0812">Transmembrane</keyword>
<evidence type="ECO:0000256" key="1">
    <source>
        <dbReference type="SAM" id="Phobius"/>
    </source>
</evidence>
<reference evidence="2 3" key="1">
    <citation type="submission" date="2013-12" db="EMBL/GenBank/DDBJ databases">
        <authorList>
            <person name="Cubeta M."/>
            <person name="Pakala S."/>
            <person name="Fedorova N."/>
            <person name="Thomas E."/>
            <person name="Dean R."/>
            <person name="Jabaji S."/>
            <person name="Neate S."/>
            <person name="Toda T."/>
            <person name="Tavantzis S."/>
            <person name="Vilgalys R."/>
            <person name="Bharathan N."/>
            <person name="Pakala S."/>
            <person name="Losada L.S."/>
            <person name="Zafar N."/>
            <person name="Nierman W."/>
        </authorList>
    </citation>
    <scope>NUCLEOTIDE SEQUENCE [LARGE SCALE GENOMIC DNA]</scope>
    <source>
        <strain evidence="2 3">123E</strain>
    </source>
</reference>
<organism evidence="2 3">
    <name type="scientific">Rhizoctonia solani 123E</name>
    <dbReference type="NCBI Taxonomy" id="1423351"/>
    <lineage>
        <taxon>Eukaryota</taxon>
        <taxon>Fungi</taxon>
        <taxon>Dikarya</taxon>
        <taxon>Basidiomycota</taxon>
        <taxon>Agaricomycotina</taxon>
        <taxon>Agaricomycetes</taxon>
        <taxon>Cantharellales</taxon>
        <taxon>Ceratobasidiaceae</taxon>
        <taxon>Rhizoctonia</taxon>
    </lineage>
</organism>